<dbReference type="InterPro" id="IPR002347">
    <property type="entry name" value="SDR_fam"/>
</dbReference>
<evidence type="ECO:0000256" key="2">
    <source>
        <dbReference type="ARBA" id="ARBA00022857"/>
    </source>
</evidence>
<proteinExistence type="inferred from homology"/>
<keyword evidence="3" id="KW-0560">Oxidoreductase</keyword>
<dbReference type="CDD" id="cd05324">
    <property type="entry name" value="carb_red_PTCR-like_SDR_c"/>
    <property type="match status" value="1"/>
</dbReference>
<gene>
    <name evidence="4" type="ORF">ILEXP_LOCUS42798</name>
</gene>
<evidence type="ECO:0000256" key="1">
    <source>
        <dbReference type="ARBA" id="ARBA00006484"/>
    </source>
</evidence>
<evidence type="ECO:0000313" key="4">
    <source>
        <dbReference type="EMBL" id="CAK9173050.1"/>
    </source>
</evidence>
<dbReference type="PRINTS" id="PR00080">
    <property type="entry name" value="SDRFAMILY"/>
</dbReference>
<accession>A0ABC8TV31</accession>
<dbReference type="InterPro" id="IPR020904">
    <property type="entry name" value="Sc_DH/Rdtase_CS"/>
</dbReference>
<reference evidence="4 5" key="1">
    <citation type="submission" date="2024-02" db="EMBL/GenBank/DDBJ databases">
        <authorList>
            <person name="Vignale AGUSTIN F."/>
            <person name="Sosa J E."/>
            <person name="Modenutti C."/>
        </authorList>
    </citation>
    <scope>NUCLEOTIDE SEQUENCE [LARGE SCALE GENOMIC DNA]</scope>
</reference>
<evidence type="ECO:0000256" key="3">
    <source>
        <dbReference type="ARBA" id="ARBA00023002"/>
    </source>
</evidence>
<dbReference type="PROSITE" id="PS00061">
    <property type="entry name" value="ADH_SHORT"/>
    <property type="match status" value="1"/>
</dbReference>
<dbReference type="PRINTS" id="PR00081">
    <property type="entry name" value="GDHRDH"/>
</dbReference>
<comment type="similarity">
    <text evidence="1">Belongs to the short-chain dehydrogenases/reductases (SDR) family.</text>
</comment>
<evidence type="ECO:0000313" key="5">
    <source>
        <dbReference type="Proteomes" id="UP001642360"/>
    </source>
</evidence>
<dbReference type="Pfam" id="PF13561">
    <property type="entry name" value="adh_short_C2"/>
    <property type="match status" value="2"/>
</dbReference>
<dbReference type="Pfam" id="PF00106">
    <property type="entry name" value="adh_short"/>
    <property type="match status" value="2"/>
</dbReference>
<dbReference type="EMBL" id="CAUOFW020006168">
    <property type="protein sequence ID" value="CAK9173050.1"/>
    <property type="molecule type" value="Genomic_DNA"/>
</dbReference>
<dbReference type="InterPro" id="IPR036291">
    <property type="entry name" value="NAD(P)-bd_dom_sf"/>
</dbReference>
<dbReference type="Proteomes" id="UP001642360">
    <property type="component" value="Unassembled WGS sequence"/>
</dbReference>
<keyword evidence="2" id="KW-0521">NADP</keyword>
<dbReference type="Gene3D" id="3.40.50.720">
    <property type="entry name" value="NAD(P)-binding Rossmann-like Domain"/>
    <property type="match status" value="3"/>
</dbReference>
<organism evidence="4 5">
    <name type="scientific">Ilex paraguariensis</name>
    <name type="common">yerba mate</name>
    <dbReference type="NCBI Taxonomy" id="185542"/>
    <lineage>
        <taxon>Eukaryota</taxon>
        <taxon>Viridiplantae</taxon>
        <taxon>Streptophyta</taxon>
        <taxon>Embryophyta</taxon>
        <taxon>Tracheophyta</taxon>
        <taxon>Spermatophyta</taxon>
        <taxon>Magnoliopsida</taxon>
        <taxon>eudicotyledons</taxon>
        <taxon>Gunneridae</taxon>
        <taxon>Pentapetalae</taxon>
        <taxon>asterids</taxon>
        <taxon>campanulids</taxon>
        <taxon>Aquifoliales</taxon>
        <taxon>Aquifoliaceae</taxon>
        <taxon>Ilex</taxon>
    </lineage>
</organism>
<dbReference type="GO" id="GO:0016491">
    <property type="term" value="F:oxidoreductase activity"/>
    <property type="evidence" value="ECO:0007669"/>
    <property type="project" value="UniProtKB-KW"/>
</dbReference>
<dbReference type="SUPFAM" id="SSF51735">
    <property type="entry name" value="NAD(P)-binding Rossmann-fold domains"/>
    <property type="match status" value="3"/>
</dbReference>
<dbReference type="AlphaFoldDB" id="A0ABC8TV31"/>
<dbReference type="PANTHER" id="PTHR43490">
    <property type="entry name" value="(+)-NEOMENTHOL DEHYDROGENASE"/>
    <property type="match status" value="1"/>
</dbReference>
<dbReference type="PANTHER" id="PTHR43490:SF131">
    <property type="entry name" value="SALUTARIDINE REDUCTASE-LIKE ISOFORM X2"/>
    <property type="match status" value="1"/>
</dbReference>
<protein>
    <submittedName>
        <fullName evidence="4">Uncharacterized protein</fullName>
    </submittedName>
</protein>
<comment type="caution">
    <text evidence="4">The sequence shown here is derived from an EMBL/GenBank/DDBJ whole genome shotgun (WGS) entry which is preliminary data.</text>
</comment>
<name>A0ABC8TV31_9AQUA</name>
<keyword evidence="5" id="KW-1185">Reference proteome</keyword>
<dbReference type="InterPro" id="IPR045313">
    <property type="entry name" value="CBR1-like"/>
</dbReference>
<sequence>MQDQATKRSSRNPSSGGMRSVAISTPYIFHQLDVMDPASVASLLDFIKKQFGNLDILVNNAGVIGAIIVQETRENLKLGIDEVVGSKTKMLKEILKEVYEQSEACLGTNYYGVKHAKKALLPLLQKSNSARLVNVSSLMSHERATEELGDVNGLTEEKVDEVVKGFLKDVKECLPESKGWPTNFSAYMVSKAALNAYTRILAKTYPNIAINAVCPGFVKTDINYNCGIATVEESAKDPVILALMPDGGTSDIFYSCMEVLRAKVKLLKEGTKESYEEAEACLRTNYYGVKQVTKGLLPLLQQSNSARIVNVSSIFGQLQILGYIMAQTMKDQTTKRMAVVTGANKGIGLEICRQLASNGITVVLTARDKKRGVEAVEKLKTFGLSDVFFHQLDVTDPASVASLAEFIKAHFGKLDILINNAAIIGTTIDEKGWETVQFDLDAVLRAKVKLLKEGTKESYGEAEACLRTNYYGVKQVTKGLLPLLQQSNSARIVNVSSIFGQLQFMSHERTKDELGDINGLTEEKVDEVVKGLLKDAKEGLLETKGWPINLPAYTVSKAALNAYTRILAKTYPNIVINAVHPGYVKTEINCNTGILTVEEGAKGPVKLALMTNGGPSGLYFSGTEVSTF</sequence>